<dbReference type="Gene3D" id="3.40.50.880">
    <property type="match status" value="1"/>
</dbReference>
<feature type="domain" description="Ricin B lectin" evidence="2">
    <location>
        <begin position="298"/>
        <end position="435"/>
    </location>
</feature>
<dbReference type="Pfam" id="PF06283">
    <property type="entry name" value="ThuA"/>
    <property type="match status" value="1"/>
</dbReference>
<dbReference type="RefSeq" id="WP_394835757.1">
    <property type="nucleotide sequence ID" value="NZ_CP089929.1"/>
</dbReference>
<evidence type="ECO:0000313" key="3">
    <source>
        <dbReference type="EMBL" id="WXB06106.1"/>
    </source>
</evidence>
<name>A0ABZ2L8G8_9BACT</name>
<evidence type="ECO:0000256" key="1">
    <source>
        <dbReference type="SAM" id="SignalP"/>
    </source>
</evidence>
<dbReference type="Proteomes" id="UP001374803">
    <property type="component" value="Chromosome"/>
</dbReference>
<dbReference type="PANTHER" id="PTHR40469">
    <property type="entry name" value="SECRETED GLYCOSYL HYDROLASE"/>
    <property type="match status" value="1"/>
</dbReference>
<keyword evidence="1" id="KW-0732">Signal</keyword>
<dbReference type="PANTHER" id="PTHR40469:SF2">
    <property type="entry name" value="GALACTOSE-BINDING DOMAIN-LIKE SUPERFAMILY PROTEIN"/>
    <property type="match status" value="1"/>
</dbReference>
<dbReference type="SMART" id="SM00458">
    <property type="entry name" value="RICIN"/>
    <property type="match status" value="1"/>
</dbReference>
<feature type="chain" id="PRO_5047275174" evidence="1">
    <location>
        <begin position="30"/>
        <end position="437"/>
    </location>
</feature>
<dbReference type="InterPro" id="IPR035992">
    <property type="entry name" value="Ricin_B-like_lectins"/>
</dbReference>
<organism evidence="3 4">
    <name type="scientific">Pendulispora rubella</name>
    <dbReference type="NCBI Taxonomy" id="2741070"/>
    <lineage>
        <taxon>Bacteria</taxon>
        <taxon>Pseudomonadati</taxon>
        <taxon>Myxococcota</taxon>
        <taxon>Myxococcia</taxon>
        <taxon>Myxococcales</taxon>
        <taxon>Sorangiineae</taxon>
        <taxon>Pendulisporaceae</taxon>
        <taxon>Pendulispora</taxon>
    </lineage>
</organism>
<reference evidence="3" key="1">
    <citation type="submission" date="2021-12" db="EMBL/GenBank/DDBJ databases">
        <title>Discovery of the Pendulisporaceae a myxobacterial family with distinct sporulation behavior and unique specialized metabolism.</title>
        <authorList>
            <person name="Garcia R."/>
            <person name="Popoff A."/>
            <person name="Bader C.D."/>
            <person name="Loehr J."/>
            <person name="Walesch S."/>
            <person name="Walt C."/>
            <person name="Boldt J."/>
            <person name="Bunk B."/>
            <person name="Haeckl F.J.F.P.J."/>
            <person name="Gunesch A.P."/>
            <person name="Birkelbach J."/>
            <person name="Nuebel U."/>
            <person name="Pietschmann T."/>
            <person name="Bach T."/>
            <person name="Mueller R."/>
        </authorList>
    </citation>
    <scope>NUCLEOTIDE SEQUENCE</scope>
    <source>
        <strain evidence="3">MSr11367</strain>
    </source>
</reference>
<sequence length="437" mass="47979">MLKKHLRIFGRAFVVLAPCLCLAAGPASADSEDSSAPAQLDAPAFKVLALYNGNHDDAHIDFDKEASVWFQQVAALNNFSYTQSTNWDLLNNLTASQYQVVMFLDGQPGGSAQKAGFQRYMENGGAFFGFHVTAYNDDTDGIWPWFHQTFLGTGKFRGNTWFPTSAEMKVDNRNHPSTLRLPALYTAGVCEWYSWQFDLRQNSNITILASVDPSSFPLGNQEGNIWTSGYYPIMWTNKNYKMLYANFGHNAMNYGPKVGLSSTFGSEDQNHFIVDGLLWLAGQARAGAVPQTGPSPSTWYSLTNRASNKCVDARNGGSGNGTAIQQVSCGSGQGQQFQVQNTGKSFGRINSRLNPAQALDVAGVSQADNAPVQLWSYSNGNNQQWRLVNQFNGYYRIVNKHSNKCLTVPNGSTADGVQLVQMPCTGVTSQDFKLTPK</sequence>
<gene>
    <name evidence="3" type="ORF">LVJ94_02360</name>
</gene>
<keyword evidence="4" id="KW-1185">Reference proteome</keyword>
<proteinExistence type="predicted"/>
<dbReference type="InterPro" id="IPR029062">
    <property type="entry name" value="Class_I_gatase-like"/>
</dbReference>
<evidence type="ECO:0000259" key="2">
    <source>
        <dbReference type="SMART" id="SM00458"/>
    </source>
</evidence>
<dbReference type="SUPFAM" id="SSF50370">
    <property type="entry name" value="Ricin B-like lectins"/>
    <property type="match status" value="1"/>
</dbReference>
<accession>A0ABZ2L8G8</accession>
<dbReference type="Gene3D" id="2.80.10.50">
    <property type="match status" value="1"/>
</dbReference>
<protein>
    <submittedName>
        <fullName evidence="3">RICIN domain-containing protein</fullName>
    </submittedName>
</protein>
<dbReference type="CDD" id="cd00161">
    <property type="entry name" value="beta-trefoil_Ricin-like"/>
    <property type="match status" value="1"/>
</dbReference>
<feature type="signal peptide" evidence="1">
    <location>
        <begin position="1"/>
        <end position="29"/>
    </location>
</feature>
<dbReference type="InterPro" id="IPR000772">
    <property type="entry name" value="Ricin_B_lectin"/>
</dbReference>
<evidence type="ECO:0000313" key="4">
    <source>
        <dbReference type="Proteomes" id="UP001374803"/>
    </source>
</evidence>
<dbReference type="SUPFAM" id="SSF52317">
    <property type="entry name" value="Class I glutamine amidotransferase-like"/>
    <property type="match status" value="1"/>
</dbReference>
<dbReference type="PROSITE" id="PS50231">
    <property type="entry name" value="RICIN_B_LECTIN"/>
    <property type="match status" value="1"/>
</dbReference>
<dbReference type="Pfam" id="PF00652">
    <property type="entry name" value="Ricin_B_lectin"/>
    <property type="match status" value="1"/>
</dbReference>
<dbReference type="InterPro" id="IPR029010">
    <property type="entry name" value="ThuA-like"/>
</dbReference>
<dbReference type="EMBL" id="CP089983">
    <property type="protein sequence ID" value="WXB06106.1"/>
    <property type="molecule type" value="Genomic_DNA"/>
</dbReference>